<dbReference type="RefSeq" id="XP_024873474.1">
    <property type="nucleotide sequence ID" value="XM_025017706.1"/>
</dbReference>
<feature type="non-terminal residue" evidence="3">
    <location>
        <position position="1"/>
    </location>
</feature>
<dbReference type="GeneID" id="112455657"/>
<organism evidence="2 3">
    <name type="scientific">Temnothorax curvispinosus</name>
    <dbReference type="NCBI Taxonomy" id="300111"/>
    <lineage>
        <taxon>Eukaryota</taxon>
        <taxon>Metazoa</taxon>
        <taxon>Ecdysozoa</taxon>
        <taxon>Arthropoda</taxon>
        <taxon>Hexapoda</taxon>
        <taxon>Insecta</taxon>
        <taxon>Pterygota</taxon>
        <taxon>Neoptera</taxon>
        <taxon>Endopterygota</taxon>
        <taxon>Hymenoptera</taxon>
        <taxon>Apocrita</taxon>
        <taxon>Aculeata</taxon>
        <taxon>Formicoidea</taxon>
        <taxon>Formicidae</taxon>
        <taxon>Myrmicinae</taxon>
        <taxon>Temnothorax</taxon>
    </lineage>
</organism>
<keyword evidence="2" id="KW-1185">Reference proteome</keyword>
<feature type="compositionally biased region" description="Low complexity" evidence="1">
    <location>
        <begin position="81"/>
        <end position="93"/>
    </location>
</feature>
<sequence length="1064" mass="118313">VALITWAAFVTASSEHNTANSNNEKAVDYTDLPGKQIVQPYVTDVEATSSEQTGTEDHSDDFANTGLSRSAVHASEERGSNDVSTTDSSSSGSIYATPLSETSIRLESTDKYPFGEYPSDPSHESGYTEDALLVENAGNFGEKVQDQPRDGTIVRTVIRISEGQKDDEHASFSKPYINTVSPLENEDTRKRPYASATQKPFVLAVKEESNLADDSFSDDIKLNSKTSAENSDEVFSKITTESSPSSNIASILENDVVPEILPTPLARLSRARNDTADEKTIEKSMESAKKSETVVRTSTTVEIIPSFQARFSGPIVVADLPDRETREMIADYMDDASETYRQVENAEIMSETNAEGFKTAASASITSSAMLNPLQVGITLVNANQADLTNNNEQSAMMNIEEYPQDDPQQDLQRLATVDEDFVRDNGNQSFIDYQDESFERDEVEKRAEVDIQKVPNDSVEIQKSVEIYHTAPVHEIHYPPEYIQQTTNLGVIETNNIGSSQRSEQPYDQIEQSEVRSTYDSYQGNDQGEKSVVKAHASTFPQKLNQYEYNALENDVGKPTASAVGAEYSSSTHEQTSLELQPTFKYNSMQSVGPVLFGPNQFDDTLYDQSNIRHNFNGNDNGIPPRVKPVGTATRQETASELVKSYVPSTYQYSQLQQPQSNQPYDHQHSFRSPEIRRPEVPHLLLRIIPEGSPANGGFLVPIPRPYPIEKIIEKTVHAPHPIEIEKKIPVERLVEKKVQMQVPVPVPVPVPLPQSYPVHVQVPLNRVVERPHIYPLHIERVVEKRVPYTVQRLVVQPLPPPSYPVHVRLPAASYPAYSAAPIDQQPAHATVPIEKATEKPMTSSRPSRPYRANADRPTDGSGPIETRFTKYYPKPQEAVFAGENANLHGAAGGLTFGSQPLQNVSQFYSIPYGKPSAYDYNIDVGKNFVPTAHFSNIKLVILPKKFGSHVILRPHSSATSYAVPSFGRQFLYNLVEKDKQAVKDEYVGPAPPRKTSQSKVFSQIKSPQFSTSSQSLALRKSRQPETQHHHGSFRQSKMEYGFKPPMVPSIQYDENTASKVEN</sequence>
<dbReference type="AlphaFoldDB" id="A0A6J1PUC5"/>
<feature type="region of interest" description="Disordered" evidence="1">
    <location>
        <begin position="72"/>
        <end position="102"/>
    </location>
</feature>
<feature type="compositionally biased region" description="Polar residues" evidence="1">
    <location>
        <begin position="996"/>
        <end position="1018"/>
    </location>
</feature>
<accession>A0A6J1PUC5</accession>
<feature type="compositionally biased region" description="Polar residues" evidence="1">
    <location>
        <begin position="1054"/>
        <end position="1064"/>
    </location>
</feature>
<feature type="region of interest" description="Disordered" evidence="1">
    <location>
        <begin position="617"/>
        <end position="636"/>
    </location>
</feature>
<evidence type="ECO:0000313" key="3">
    <source>
        <dbReference type="RefSeq" id="XP_024873474.1"/>
    </source>
</evidence>
<gene>
    <name evidence="3" type="primary">LOC112455657</name>
</gene>
<evidence type="ECO:0000256" key="1">
    <source>
        <dbReference type="SAM" id="MobiDB-lite"/>
    </source>
</evidence>
<proteinExistence type="predicted"/>
<feature type="region of interest" description="Disordered" evidence="1">
    <location>
        <begin position="835"/>
        <end position="867"/>
    </location>
</feature>
<reference evidence="3" key="1">
    <citation type="submission" date="2025-08" db="UniProtKB">
        <authorList>
            <consortium name="RefSeq"/>
        </authorList>
    </citation>
    <scope>IDENTIFICATION</scope>
    <source>
        <tissue evidence="3">Whole body</tissue>
    </source>
</reference>
<evidence type="ECO:0000313" key="2">
    <source>
        <dbReference type="Proteomes" id="UP000504618"/>
    </source>
</evidence>
<feature type="region of interest" description="Disordered" evidence="1">
    <location>
        <begin position="988"/>
        <end position="1064"/>
    </location>
</feature>
<dbReference type="OrthoDB" id="371494at2759"/>
<dbReference type="Proteomes" id="UP000504618">
    <property type="component" value="Unplaced"/>
</dbReference>
<name>A0A6J1PUC5_9HYME</name>
<protein>
    <submittedName>
        <fullName evidence="3">Uncharacterized protein LOC112455657</fullName>
    </submittedName>
</protein>